<keyword evidence="2" id="KW-1185">Reference proteome</keyword>
<dbReference type="AlphaFoldDB" id="A0A1Y1ICD9"/>
<evidence type="ECO:0000313" key="2">
    <source>
        <dbReference type="Proteomes" id="UP000054558"/>
    </source>
</evidence>
<dbReference type="InterPro" id="IPR029058">
    <property type="entry name" value="AB_hydrolase_fold"/>
</dbReference>
<gene>
    <name evidence="1" type="ORF">KFL_003310110</name>
</gene>
<protein>
    <submittedName>
        <fullName evidence="1">Uncharacterized protein</fullName>
    </submittedName>
</protein>
<accession>A0A1Y1ICD9</accession>
<dbReference type="OrthoDB" id="2107915at2759"/>
<dbReference type="Proteomes" id="UP000054558">
    <property type="component" value="Unassembled WGS sequence"/>
</dbReference>
<organism evidence="1 2">
    <name type="scientific">Klebsormidium nitens</name>
    <name type="common">Green alga</name>
    <name type="synonym">Ulothrix nitens</name>
    <dbReference type="NCBI Taxonomy" id="105231"/>
    <lineage>
        <taxon>Eukaryota</taxon>
        <taxon>Viridiplantae</taxon>
        <taxon>Streptophyta</taxon>
        <taxon>Klebsormidiophyceae</taxon>
        <taxon>Klebsormidiales</taxon>
        <taxon>Klebsormidiaceae</taxon>
        <taxon>Klebsormidium</taxon>
    </lineage>
</organism>
<reference evidence="1 2" key="1">
    <citation type="journal article" date="2014" name="Nat. Commun.">
        <title>Klebsormidium flaccidum genome reveals primary factors for plant terrestrial adaptation.</title>
        <authorList>
            <person name="Hori K."/>
            <person name="Maruyama F."/>
            <person name="Fujisawa T."/>
            <person name="Togashi T."/>
            <person name="Yamamoto N."/>
            <person name="Seo M."/>
            <person name="Sato S."/>
            <person name="Yamada T."/>
            <person name="Mori H."/>
            <person name="Tajima N."/>
            <person name="Moriyama T."/>
            <person name="Ikeuchi M."/>
            <person name="Watanabe M."/>
            <person name="Wada H."/>
            <person name="Kobayashi K."/>
            <person name="Saito M."/>
            <person name="Masuda T."/>
            <person name="Sasaki-Sekimoto Y."/>
            <person name="Mashiguchi K."/>
            <person name="Awai K."/>
            <person name="Shimojima M."/>
            <person name="Masuda S."/>
            <person name="Iwai M."/>
            <person name="Nobusawa T."/>
            <person name="Narise T."/>
            <person name="Kondo S."/>
            <person name="Saito H."/>
            <person name="Sato R."/>
            <person name="Murakawa M."/>
            <person name="Ihara Y."/>
            <person name="Oshima-Yamada Y."/>
            <person name="Ohtaka K."/>
            <person name="Satoh M."/>
            <person name="Sonobe K."/>
            <person name="Ishii M."/>
            <person name="Ohtani R."/>
            <person name="Kanamori-Sato M."/>
            <person name="Honoki R."/>
            <person name="Miyazaki D."/>
            <person name="Mochizuki H."/>
            <person name="Umetsu J."/>
            <person name="Higashi K."/>
            <person name="Shibata D."/>
            <person name="Kamiya Y."/>
            <person name="Sato N."/>
            <person name="Nakamura Y."/>
            <person name="Tabata S."/>
            <person name="Ida S."/>
            <person name="Kurokawa K."/>
            <person name="Ohta H."/>
        </authorList>
    </citation>
    <scope>NUCLEOTIDE SEQUENCE [LARGE SCALE GENOMIC DNA]</scope>
    <source>
        <strain evidence="1 2">NIES-2285</strain>
    </source>
</reference>
<evidence type="ECO:0000313" key="1">
    <source>
        <dbReference type="EMBL" id="GAQ87099.1"/>
    </source>
</evidence>
<dbReference type="EMBL" id="DF237280">
    <property type="protein sequence ID" value="GAQ87099.1"/>
    <property type="molecule type" value="Genomic_DNA"/>
</dbReference>
<proteinExistence type="predicted"/>
<dbReference type="OMA" id="AQFAYWR"/>
<dbReference type="PIRSF" id="PIRSF037442">
    <property type="entry name" value="UCP037442_abhydr"/>
    <property type="match status" value="1"/>
</dbReference>
<dbReference type="InterPro" id="IPR017208">
    <property type="entry name" value="UCP037442_abhydr"/>
</dbReference>
<sequence length="347" mass="38121">MAEGSKKSPVKLENVSFSAEDGWPLKGTLFWPWAQMKPAASTTTPRGVLISSATGVGRSFYSRFASFVAQETGWPVLMYDYRGNEGVLPEAKRKKLPEHPLVDVNADMSDWALLDQPAALSYLLAYLRDSAVEEETAVSGAVLKPEVVIVAHSVGGHIAPLLPPHLAAAVPRVLFISVNSAYYRHHQVKSQLATYAYLKVALPILISMHGYAPTQKLGLMFGELPSGVMEQWLRWVGHPDYCFSERELRTVGEAWRGNVLGISFADDEIAKPSAFPGFTDLLKSARVVNLHLKPSDVGLDGKVGHVGFFFSRAKEALWRPALEFIKKGRVPSSLQQRSAVPLQASRL</sequence>
<dbReference type="Gene3D" id="3.40.50.1820">
    <property type="entry name" value="alpha/beta hydrolase"/>
    <property type="match status" value="1"/>
</dbReference>
<dbReference type="SUPFAM" id="SSF53474">
    <property type="entry name" value="alpha/beta-Hydrolases"/>
    <property type="match status" value="1"/>
</dbReference>
<name>A0A1Y1ICD9_KLENI</name>